<comment type="caution">
    <text evidence="11">The sequence shown here is derived from an EMBL/GenBank/DDBJ whole genome shotgun (WGS) entry which is preliminary data.</text>
</comment>
<evidence type="ECO:0000256" key="2">
    <source>
        <dbReference type="ARBA" id="ARBA00007539"/>
    </source>
</evidence>
<keyword evidence="5" id="KW-0812">Transmembrane</keyword>
<dbReference type="NCBIfam" id="NF007841">
    <property type="entry name" value="PRK10554.1"/>
    <property type="match status" value="1"/>
</dbReference>
<dbReference type="InterPro" id="IPR033900">
    <property type="entry name" value="Gram_neg_porin_domain"/>
</dbReference>
<keyword evidence="12" id="KW-1185">Reference proteome</keyword>
<evidence type="ECO:0000256" key="4">
    <source>
        <dbReference type="ARBA" id="ARBA00022452"/>
    </source>
</evidence>
<evidence type="ECO:0000313" key="11">
    <source>
        <dbReference type="EMBL" id="KFC06234.1"/>
    </source>
</evidence>
<dbReference type="PANTHER" id="PTHR34501:SF1">
    <property type="entry name" value="OUTER MEMBRANE PORIN C"/>
    <property type="match status" value="1"/>
</dbReference>
<dbReference type="InterPro" id="IPR001702">
    <property type="entry name" value="Porin_Gram-ve"/>
</dbReference>
<evidence type="ECO:0000256" key="10">
    <source>
        <dbReference type="SAM" id="SignalP"/>
    </source>
</evidence>
<evidence type="ECO:0000256" key="8">
    <source>
        <dbReference type="ARBA" id="ARBA00023136"/>
    </source>
</evidence>
<keyword evidence="3" id="KW-0813">Transport</keyword>
<comment type="similarity">
    <text evidence="2">Belongs to the Gram-negative porin family.</text>
</comment>
<keyword evidence="8" id="KW-0472">Membrane</keyword>
<dbReference type="PRINTS" id="PR00183">
    <property type="entry name" value="ECOLIPORIN"/>
</dbReference>
<dbReference type="GO" id="GO:0015288">
    <property type="term" value="F:porin activity"/>
    <property type="evidence" value="ECO:0007669"/>
    <property type="project" value="UniProtKB-KW"/>
</dbReference>
<dbReference type="Pfam" id="PF00267">
    <property type="entry name" value="Porin_1"/>
    <property type="match status" value="1"/>
</dbReference>
<evidence type="ECO:0000256" key="9">
    <source>
        <dbReference type="ARBA" id="ARBA00023237"/>
    </source>
</evidence>
<dbReference type="GO" id="GO:0034220">
    <property type="term" value="P:monoatomic ion transmembrane transport"/>
    <property type="evidence" value="ECO:0007669"/>
    <property type="project" value="InterPro"/>
</dbReference>
<organism evidence="11 12">
    <name type="scientific">Trabulsiella guamensis ATCC 49490</name>
    <dbReference type="NCBI Taxonomy" id="1005994"/>
    <lineage>
        <taxon>Bacteria</taxon>
        <taxon>Pseudomonadati</taxon>
        <taxon>Pseudomonadota</taxon>
        <taxon>Gammaproteobacteria</taxon>
        <taxon>Enterobacterales</taxon>
        <taxon>Enterobacteriaceae</taxon>
        <taxon>Trabulsiella</taxon>
    </lineage>
</organism>
<keyword evidence="7" id="KW-0626">Porin</keyword>
<evidence type="ECO:0000256" key="7">
    <source>
        <dbReference type="ARBA" id="ARBA00023114"/>
    </source>
</evidence>
<gene>
    <name evidence="11" type="ORF">GTGU_02755</name>
</gene>
<proteinExistence type="inferred from homology"/>
<dbReference type="Gene3D" id="2.40.160.10">
    <property type="entry name" value="Porin"/>
    <property type="match status" value="1"/>
</dbReference>
<dbReference type="GO" id="GO:0046930">
    <property type="term" value="C:pore complex"/>
    <property type="evidence" value="ECO:0007669"/>
    <property type="project" value="UniProtKB-KW"/>
</dbReference>
<keyword evidence="6" id="KW-0406">Ion transport</keyword>
<keyword evidence="9" id="KW-0998">Cell outer membrane</keyword>
<keyword evidence="10" id="KW-0732">Signal</keyword>
<protein>
    <submittedName>
        <fullName evidence="11">Outer membrane protein C</fullName>
    </submittedName>
</protein>
<dbReference type="EMBL" id="JMTB01000085">
    <property type="protein sequence ID" value="KFC06234.1"/>
    <property type="molecule type" value="Genomic_DNA"/>
</dbReference>
<dbReference type="RefSeq" id="WP_038157908.1">
    <property type="nucleotide sequence ID" value="NZ_JMTB01000085.1"/>
</dbReference>
<feature type="chain" id="PRO_5001786256" evidence="10">
    <location>
        <begin position="22"/>
        <end position="372"/>
    </location>
</feature>
<sequence>MKTRALTLLIPVILFSATSHAAEIYNKDGNKLDLYGFINGLHYFSDDKGSNGDKTFMRFGFKGQTQVSDELVGFGRWEYQVQGNQAENTNTAFTRYAFAGLRFAQYNSIDYGRNTGILYDAAAYTDMQPEFDASTYGSDQFMFKRGNGIATYRNTDFFGLVDGLKFALQYQGKNDSGAAEAGTRNVLTQNGDGFGASLNYEFDAGISIAGAFFNSNRTDEQNAAPGIMGDGSNAEGYTAAIKYDNSKLYLAAMYTQAYNAAKFGSPGATAYGFANTSEAVELYAGYAFEFGLVPFIAYNQTRGKDLGTDRQGNTYDSQDLVKFIDLGFTYNFNKNMQAYLDYKINMLDDSTFTKNANIMTGNVAAVSMKYVF</sequence>
<evidence type="ECO:0000313" key="12">
    <source>
        <dbReference type="Proteomes" id="UP000028630"/>
    </source>
</evidence>
<evidence type="ECO:0000256" key="1">
    <source>
        <dbReference type="ARBA" id="ARBA00004571"/>
    </source>
</evidence>
<feature type="signal peptide" evidence="10">
    <location>
        <begin position="1"/>
        <end position="21"/>
    </location>
</feature>
<dbReference type="OrthoDB" id="5582772at2"/>
<dbReference type="PANTHER" id="PTHR34501">
    <property type="entry name" value="PROTEIN YDDL-RELATED"/>
    <property type="match status" value="1"/>
</dbReference>
<evidence type="ECO:0000256" key="3">
    <source>
        <dbReference type="ARBA" id="ARBA00022448"/>
    </source>
</evidence>
<comment type="subcellular location">
    <subcellularLocation>
        <location evidence="1">Cell outer membrane</location>
        <topology evidence="1">Multi-pass membrane protein</topology>
    </subcellularLocation>
</comment>
<dbReference type="Proteomes" id="UP000028630">
    <property type="component" value="Unassembled WGS sequence"/>
</dbReference>
<dbReference type="SUPFAM" id="SSF56935">
    <property type="entry name" value="Porins"/>
    <property type="match status" value="1"/>
</dbReference>
<evidence type="ECO:0000256" key="5">
    <source>
        <dbReference type="ARBA" id="ARBA00022692"/>
    </source>
</evidence>
<keyword evidence="4" id="KW-1134">Transmembrane beta strand</keyword>
<dbReference type="InterPro" id="IPR050298">
    <property type="entry name" value="Gram-neg_bact_OMP"/>
</dbReference>
<dbReference type="PRINTS" id="PR00182">
    <property type="entry name" value="ECOLNEIPORIN"/>
</dbReference>
<dbReference type="InterPro" id="IPR001897">
    <property type="entry name" value="Porin_gammaproteobac"/>
</dbReference>
<evidence type="ECO:0000256" key="6">
    <source>
        <dbReference type="ARBA" id="ARBA00023065"/>
    </source>
</evidence>
<dbReference type="eggNOG" id="COG3203">
    <property type="taxonomic scope" value="Bacteria"/>
</dbReference>
<accession>A0A085A7N9</accession>
<dbReference type="InterPro" id="IPR023614">
    <property type="entry name" value="Porin_dom_sf"/>
</dbReference>
<dbReference type="CDD" id="cd00342">
    <property type="entry name" value="gram_neg_porins"/>
    <property type="match status" value="1"/>
</dbReference>
<dbReference type="AlphaFoldDB" id="A0A085A7N9"/>
<reference evidence="12" key="1">
    <citation type="submission" date="2014-05" db="EMBL/GenBank/DDBJ databases">
        <title>ATOL: Assembling a taxonomically balanced genome-scale reconstruction of the evolutionary history of the Enterobacteriaceae.</title>
        <authorList>
            <person name="Plunkett G. III"/>
            <person name="Neeno-Eckwall E.C."/>
            <person name="Glasner J.D."/>
            <person name="Perna N.T."/>
        </authorList>
    </citation>
    <scope>NUCLEOTIDE SEQUENCE [LARGE SCALE GENOMIC DNA]</scope>
    <source>
        <strain evidence="12">ATCC 49490</strain>
    </source>
</reference>
<name>A0A085A7N9_9ENTR</name>
<dbReference type="GO" id="GO:0009279">
    <property type="term" value="C:cell outer membrane"/>
    <property type="evidence" value="ECO:0007669"/>
    <property type="project" value="UniProtKB-SubCell"/>
</dbReference>